<dbReference type="AlphaFoldDB" id="A0A699UY63"/>
<comment type="caution">
    <text evidence="1">The sequence shown here is derived from an EMBL/GenBank/DDBJ whole genome shotgun (WGS) entry which is preliminary data.</text>
</comment>
<protein>
    <submittedName>
        <fullName evidence="1">Uncharacterized protein</fullName>
    </submittedName>
</protein>
<accession>A0A699UY63</accession>
<feature type="non-terminal residue" evidence="1">
    <location>
        <position position="1"/>
    </location>
</feature>
<proteinExistence type="predicted"/>
<organism evidence="1">
    <name type="scientific">Tanacetum cinerariifolium</name>
    <name type="common">Dalmatian daisy</name>
    <name type="synonym">Chrysanthemum cinerariifolium</name>
    <dbReference type="NCBI Taxonomy" id="118510"/>
    <lineage>
        <taxon>Eukaryota</taxon>
        <taxon>Viridiplantae</taxon>
        <taxon>Streptophyta</taxon>
        <taxon>Embryophyta</taxon>
        <taxon>Tracheophyta</taxon>
        <taxon>Spermatophyta</taxon>
        <taxon>Magnoliopsida</taxon>
        <taxon>eudicotyledons</taxon>
        <taxon>Gunneridae</taxon>
        <taxon>Pentapetalae</taxon>
        <taxon>asterids</taxon>
        <taxon>campanulids</taxon>
        <taxon>Asterales</taxon>
        <taxon>Asteraceae</taxon>
        <taxon>Asteroideae</taxon>
        <taxon>Anthemideae</taxon>
        <taxon>Anthemidinae</taxon>
        <taxon>Tanacetum</taxon>
    </lineage>
</organism>
<evidence type="ECO:0000313" key="1">
    <source>
        <dbReference type="EMBL" id="GFD27677.1"/>
    </source>
</evidence>
<sequence length="69" mass="8197">TSHDREVGYRIVNVWDDMVEDMEDTTSTTLEADDRAFLRAQINMIRKDRWYFNAMVLAFMREAMYARGA</sequence>
<dbReference type="EMBL" id="BKCJ011378958">
    <property type="protein sequence ID" value="GFD27677.1"/>
    <property type="molecule type" value="Genomic_DNA"/>
</dbReference>
<name>A0A699UY63_TANCI</name>
<reference evidence="1" key="1">
    <citation type="journal article" date="2019" name="Sci. Rep.">
        <title>Draft genome of Tanacetum cinerariifolium, the natural source of mosquito coil.</title>
        <authorList>
            <person name="Yamashiro T."/>
            <person name="Shiraishi A."/>
            <person name="Satake H."/>
            <person name="Nakayama K."/>
        </authorList>
    </citation>
    <scope>NUCLEOTIDE SEQUENCE</scope>
</reference>
<gene>
    <name evidence="1" type="ORF">Tci_899646</name>
</gene>